<evidence type="ECO:0000313" key="1">
    <source>
        <dbReference type="EMBL" id="GAI12219.1"/>
    </source>
</evidence>
<comment type="caution">
    <text evidence="1">The sequence shown here is derived from an EMBL/GenBank/DDBJ whole genome shotgun (WGS) entry which is preliminary data.</text>
</comment>
<gene>
    <name evidence="1" type="ORF">S06H3_08903</name>
</gene>
<name>X1N0T5_9ZZZZ</name>
<dbReference type="AlphaFoldDB" id="X1N0T5"/>
<feature type="non-terminal residue" evidence="1">
    <location>
        <position position="1"/>
    </location>
</feature>
<dbReference type="EMBL" id="BARV01003825">
    <property type="protein sequence ID" value="GAI12219.1"/>
    <property type="molecule type" value="Genomic_DNA"/>
</dbReference>
<protein>
    <submittedName>
        <fullName evidence="1">Uncharacterized protein</fullName>
    </submittedName>
</protein>
<sequence>DISYPVSQLPGLPVKIQVTNCRLRVTSLKKALTVNRNLKTENEKL</sequence>
<accession>X1N0T5</accession>
<organism evidence="1">
    <name type="scientific">marine sediment metagenome</name>
    <dbReference type="NCBI Taxonomy" id="412755"/>
    <lineage>
        <taxon>unclassified sequences</taxon>
        <taxon>metagenomes</taxon>
        <taxon>ecological metagenomes</taxon>
    </lineage>
</organism>
<reference evidence="1" key="1">
    <citation type="journal article" date="2014" name="Front. Microbiol.">
        <title>High frequency of phylogenetically diverse reductive dehalogenase-homologous genes in deep subseafloor sedimentary metagenomes.</title>
        <authorList>
            <person name="Kawai M."/>
            <person name="Futagami T."/>
            <person name="Toyoda A."/>
            <person name="Takaki Y."/>
            <person name="Nishi S."/>
            <person name="Hori S."/>
            <person name="Arai W."/>
            <person name="Tsubouchi T."/>
            <person name="Morono Y."/>
            <person name="Uchiyama I."/>
            <person name="Ito T."/>
            <person name="Fujiyama A."/>
            <person name="Inagaki F."/>
            <person name="Takami H."/>
        </authorList>
    </citation>
    <scope>NUCLEOTIDE SEQUENCE</scope>
    <source>
        <strain evidence="1">Expedition CK06-06</strain>
    </source>
</reference>
<proteinExistence type="predicted"/>